<comment type="caution">
    <text evidence="2">The sequence shown here is derived from an EMBL/GenBank/DDBJ whole genome shotgun (WGS) entry which is preliminary data.</text>
</comment>
<evidence type="ECO:0000313" key="2">
    <source>
        <dbReference type="EMBL" id="MBB4910771.1"/>
    </source>
</evidence>
<dbReference type="EMBL" id="JACHJQ010000008">
    <property type="protein sequence ID" value="MBB4910771.1"/>
    <property type="molecule type" value="Genomic_DNA"/>
</dbReference>
<reference evidence="2 3" key="1">
    <citation type="submission" date="2020-08" db="EMBL/GenBank/DDBJ databases">
        <title>Genomic Encyclopedia of Type Strains, Phase III (KMG-III): the genomes of soil and plant-associated and newly described type strains.</title>
        <authorList>
            <person name="Whitman W."/>
        </authorList>
    </citation>
    <scope>NUCLEOTIDE SEQUENCE [LARGE SCALE GENOMIC DNA]</scope>
    <source>
        <strain evidence="2 3">CECT 8960</strain>
    </source>
</reference>
<dbReference type="AlphaFoldDB" id="A0A7W7VHT8"/>
<protein>
    <submittedName>
        <fullName evidence="2">Uncharacterized protein</fullName>
    </submittedName>
</protein>
<evidence type="ECO:0000313" key="3">
    <source>
        <dbReference type="Proteomes" id="UP000520767"/>
    </source>
</evidence>
<dbReference type="RefSeq" id="WP_184814808.1">
    <property type="nucleotide sequence ID" value="NZ_JACHJQ010000008.1"/>
</dbReference>
<proteinExistence type="predicted"/>
<feature type="region of interest" description="Disordered" evidence="1">
    <location>
        <begin position="68"/>
        <end position="97"/>
    </location>
</feature>
<accession>A0A7W7VHT8</accession>
<sequence>MAFNVSCSPGNDAAAAFMRVTPQLPALVLYLDPVNLEIQLPSSPGGTLVLAKFCRELAREAANLAAEIDPDGEPAPPERGPRHRLVTGDYGDSGAGY</sequence>
<name>A0A7W7VHT8_9PSEU</name>
<organism evidence="2 3">
    <name type="scientific">Actinophytocola algeriensis</name>
    <dbReference type="NCBI Taxonomy" id="1768010"/>
    <lineage>
        <taxon>Bacteria</taxon>
        <taxon>Bacillati</taxon>
        <taxon>Actinomycetota</taxon>
        <taxon>Actinomycetes</taxon>
        <taxon>Pseudonocardiales</taxon>
        <taxon>Pseudonocardiaceae</taxon>
    </lineage>
</organism>
<gene>
    <name evidence="2" type="ORF">FHR82_007030</name>
</gene>
<evidence type="ECO:0000256" key="1">
    <source>
        <dbReference type="SAM" id="MobiDB-lite"/>
    </source>
</evidence>
<dbReference type="Proteomes" id="UP000520767">
    <property type="component" value="Unassembled WGS sequence"/>
</dbReference>
<keyword evidence="3" id="KW-1185">Reference proteome</keyword>